<accession>A0AAD9S8B5</accession>
<dbReference type="EMBL" id="JAUJFL010000006">
    <property type="protein sequence ID" value="KAK2600886.1"/>
    <property type="molecule type" value="Genomic_DNA"/>
</dbReference>
<comment type="caution">
    <text evidence="1">The sequence shown here is derived from an EMBL/GenBank/DDBJ whole genome shotgun (WGS) entry which is preliminary data.</text>
</comment>
<keyword evidence="2" id="KW-1185">Reference proteome</keyword>
<evidence type="ECO:0000313" key="2">
    <source>
        <dbReference type="Proteomes" id="UP001265746"/>
    </source>
</evidence>
<reference evidence="1" key="1">
    <citation type="submission" date="2023-06" db="EMBL/GenBank/DDBJ databases">
        <authorList>
            <person name="Noh H."/>
        </authorList>
    </citation>
    <scope>NUCLEOTIDE SEQUENCE</scope>
    <source>
        <strain evidence="1">DUCC20226</strain>
    </source>
</reference>
<name>A0AAD9S8B5_PHOAM</name>
<dbReference type="Proteomes" id="UP001265746">
    <property type="component" value="Unassembled WGS sequence"/>
</dbReference>
<sequence>MPDRTNNRQEISRRCVKEIVDQAVTVLRGFQVLVSTFDAILVANGLGETDSVPPYYPDYADKDLISKLLFSKIRESSYKEIYHVIIPHRTSRNSDTAYITYSWFMVYAQRELRDGDLPSEVPQAFEDLRKEIFSFSKPPNGQLDGRIRLYIVFTEENHHMPEEIQPKT</sequence>
<proteinExistence type="predicted"/>
<organism evidence="1 2">
    <name type="scientific">Phomopsis amygdali</name>
    <name type="common">Fusicoccum amygdali</name>
    <dbReference type="NCBI Taxonomy" id="1214568"/>
    <lineage>
        <taxon>Eukaryota</taxon>
        <taxon>Fungi</taxon>
        <taxon>Dikarya</taxon>
        <taxon>Ascomycota</taxon>
        <taxon>Pezizomycotina</taxon>
        <taxon>Sordariomycetes</taxon>
        <taxon>Sordariomycetidae</taxon>
        <taxon>Diaporthales</taxon>
        <taxon>Diaporthaceae</taxon>
        <taxon>Diaporthe</taxon>
    </lineage>
</organism>
<dbReference type="AlphaFoldDB" id="A0AAD9S8B5"/>
<protein>
    <submittedName>
        <fullName evidence="1">Uncharacterized protein</fullName>
    </submittedName>
</protein>
<evidence type="ECO:0000313" key="1">
    <source>
        <dbReference type="EMBL" id="KAK2600886.1"/>
    </source>
</evidence>
<gene>
    <name evidence="1" type="ORF">N8I77_010389</name>
</gene>